<dbReference type="AlphaFoldDB" id="A0A2W5TJV1"/>
<gene>
    <name evidence="1" type="ORF">DI536_12505</name>
</gene>
<proteinExistence type="predicted"/>
<comment type="caution">
    <text evidence="1">The sequence shown here is derived from an EMBL/GenBank/DDBJ whole genome shotgun (WGS) entry which is preliminary data.</text>
</comment>
<dbReference type="EMBL" id="QFQP01000009">
    <property type="protein sequence ID" value="PZR13563.1"/>
    <property type="molecule type" value="Genomic_DNA"/>
</dbReference>
<organism evidence="1 2">
    <name type="scientific">Archangium gephyra</name>
    <dbReference type="NCBI Taxonomy" id="48"/>
    <lineage>
        <taxon>Bacteria</taxon>
        <taxon>Pseudomonadati</taxon>
        <taxon>Myxococcota</taxon>
        <taxon>Myxococcia</taxon>
        <taxon>Myxococcales</taxon>
        <taxon>Cystobacterineae</taxon>
        <taxon>Archangiaceae</taxon>
        <taxon>Archangium</taxon>
    </lineage>
</organism>
<name>A0A2W5TJV1_9BACT</name>
<evidence type="ECO:0008006" key="3">
    <source>
        <dbReference type="Google" id="ProtNLM"/>
    </source>
</evidence>
<dbReference type="Proteomes" id="UP000249061">
    <property type="component" value="Unassembled WGS sequence"/>
</dbReference>
<evidence type="ECO:0000313" key="2">
    <source>
        <dbReference type="Proteomes" id="UP000249061"/>
    </source>
</evidence>
<protein>
    <recommendedName>
        <fullName evidence="3">Delta-60 repeat protein</fullName>
    </recommendedName>
</protein>
<dbReference type="Gene3D" id="2.80.10.50">
    <property type="match status" value="2"/>
</dbReference>
<dbReference type="Pfam" id="PF17164">
    <property type="entry name" value="DUF5122"/>
    <property type="match status" value="3"/>
</dbReference>
<dbReference type="PROSITE" id="PS51257">
    <property type="entry name" value="PROKAR_LIPOPROTEIN"/>
    <property type="match status" value="1"/>
</dbReference>
<dbReference type="InterPro" id="IPR013431">
    <property type="entry name" value="Delta_60_rpt"/>
</dbReference>
<accession>A0A2W5TJV1</accession>
<reference evidence="1 2" key="1">
    <citation type="submission" date="2017-08" db="EMBL/GenBank/DDBJ databases">
        <title>Infants hospitalized years apart are colonized by the same room-sourced microbial strains.</title>
        <authorList>
            <person name="Brooks B."/>
            <person name="Olm M.R."/>
            <person name="Firek B.A."/>
            <person name="Baker R."/>
            <person name="Thomas B.C."/>
            <person name="Morowitz M.J."/>
            <person name="Banfield J.F."/>
        </authorList>
    </citation>
    <scope>NUCLEOTIDE SEQUENCE [LARGE SCALE GENOMIC DNA]</scope>
    <source>
        <strain evidence="1">S2_003_000_R2_14</strain>
    </source>
</reference>
<evidence type="ECO:0000313" key="1">
    <source>
        <dbReference type="EMBL" id="PZR13563.1"/>
    </source>
</evidence>
<dbReference type="NCBIfam" id="TIGR02608">
    <property type="entry name" value="delta_60_rpt"/>
    <property type="match status" value="4"/>
</dbReference>
<sequence>MRAIVATALGVVLLGCPAPSEPDGGASDGGSAYDSGFQSVLPGVDAQGYAVVPSGANVFAIGNGTTDGGHAALMVARFTPDRALDTTWAGNGVALVDVADGPSAGIDAQASDTGYAALVDGTSLYVCGVAQALQLPGSGARVLLARFLADGSLDTSFGNTGATTGVRLDGFGMTQSECTAVLKQPDGNILIGGSVASNFFVTRYLPSGTADVSFSKTPGTGFGAVWGTARTEATRSMVLDPDGKIVVFGGEAMSTARLLPDGQLDTAFGTDGFASSAGAQGVAMWREADGSYLALGYVPIDASGEEKRLAVRLLKLRSTGVADETFGAQGYRQVTLPGTNLGLSTVRGATRLGDGSFVIYVTGLAETYLARLTPDFALDPASLVDGALVPTGIRLPLLQPAFQQGSHVAVTEGNRVWVTDINLVTIDPGPPTTRNFFDLVSRAF</sequence>